<dbReference type="InterPro" id="IPR039532">
    <property type="entry name" value="TetR_C_Firmicutes"/>
</dbReference>
<dbReference type="DNASU" id="2749012"/>
<reference evidence="5 6" key="1">
    <citation type="journal article" date="2004" name="Nucleic Acids Res.">
        <title>The genome sequence of Bacillus cereus ATCC 10987 reveals metabolic adaptations and a large plasmid related to Bacillus anthracis pXO1.</title>
        <authorList>
            <person name="Rasko D.A."/>
            <person name="Ravel J."/>
            <person name="Okstad O.A."/>
            <person name="Helgason E."/>
            <person name="Cer R.Z."/>
            <person name="Jiang L."/>
            <person name="Shores K.A."/>
            <person name="Fouts D.E."/>
            <person name="Tourasse N.J."/>
            <person name="Angiuoli S.V."/>
            <person name="Kolonay J."/>
            <person name="Nelson W.C."/>
            <person name="Kolsto A.-B."/>
            <person name="Fraser C.M."/>
            <person name="Read T.D."/>
        </authorList>
    </citation>
    <scope>NUCLEOTIDE SEQUENCE [LARGE SCALE GENOMIC DNA]</scope>
    <source>
        <strain evidence="6">ATCC 10987 / NRS 248</strain>
    </source>
</reference>
<organism evidence="5 6">
    <name type="scientific">Bacillus cereus (strain ATCC 10987 / NRS 248)</name>
    <dbReference type="NCBI Taxonomy" id="222523"/>
    <lineage>
        <taxon>Bacteria</taxon>
        <taxon>Bacillati</taxon>
        <taxon>Bacillota</taxon>
        <taxon>Bacilli</taxon>
        <taxon>Bacillales</taxon>
        <taxon>Bacillaceae</taxon>
        <taxon>Bacillus</taxon>
        <taxon>Bacillus cereus group</taxon>
    </lineage>
</organism>
<dbReference type="PROSITE" id="PS50977">
    <property type="entry name" value="HTH_TETR_2"/>
    <property type="match status" value="1"/>
</dbReference>
<dbReference type="GO" id="GO:0003677">
    <property type="term" value="F:DNA binding"/>
    <property type="evidence" value="ECO:0007669"/>
    <property type="project" value="UniProtKB-UniRule"/>
</dbReference>
<dbReference type="AlphaFoldDB" id="Q735A3"/>
<gene>
    <name evidence="5" type="ordered locus">BCE_3249</name>
</gene>
<proteinExistence type="predicted"/>
<feature type="domain" description="HTH tetR-type" evidence="4">
    <location>
        <begin position="39"/>
        <end position="99"/>
    </location>
</feature>
<evidence type="ECO:0000259" key="4">
    <source>
        <dbReference type="PROSITE" id="PS50977"/>
    </source>
</evidence>
<protein>
    <submittedName>
        <fullName evidence="5">Transcriptional regulator, putative</fullName>
    </submittedName>
</protein>
<dbReference type="InterPro" id="IPR009057">
    <property type="entry name" value="Homeodomain-like_sf"/>
</dbReference>
<keyword evidence="2 3" id="KW-0238">DNA-binding</keyword>
<dbReference type="InterPro" id="IPR050624">
    <property type="entry name" value="HTH-type_Tx_Regulator"/>
</dbReference>
<evidence type="ECO:0000313" key="6">
    <source>
        <dbReference type="Proteomes" id="UP000002527"/>
    </source>
</evidence>
<dbReference type="Proteomes" id="UP000002527">
    <property type="component" value="Chromosome"/>
</dbReference>
<evidence type="ECO:0000256" key="1">
    <source>
        <dbReference type="ARBA" id="ARBA00022491"/>
    </source>
</evidence>
<evidence type="ECO:0000256" key="3">
    <source>
        <dbReference type="PROSITE-ProRule" id="PRU00335"/>
    </source>
</evidence>
<dbReference type="Pfam" id="PF14278">
    <property type="entry name" value="TetR_C_8"/>
    <property type="match status" value="1"/>
</dbReference>
<dbReference type="Pfam" id="PF00440">
    <property type="entry name" value="TetR_N"/>
    <property type="match status" value="1"/>
</dbReference>
<feature type="DNA-binding region" description="H-T-H motif" evidence="3">
    <location>
        <begin position="62"/>
        <end position="81"/>
    </location>
</feature>
<dbReference type="InterPro" id="IPR001647">
    <property type="entry name" value="HTH_TetR"/>
</dbReference>
<dbReference type="Gene3D" id="1.10.357.10">
    <property type="entry name" value="Tetracycline Repressor, domain 2"/>
    <property type="match status" value="1"/>
</dbReference>
<dbReference type="PANTHER" id="PTHR43479">
    <property type="entry name" value="ACREF/ENVCD OPERON REPRESSOR-RELATED"/>
    <property type="match status" value="1"/>
</dbReference>
<dbReference type="HOGENOM" id="CLU_087539_3_2_9"/>
<dbReference type="PANTHER" id="PTHR43479:SF16">
    <property type="entry name" value="HTH TETR-TYPE DOMAIN-CONTAINING PROTEIN"/>
    <property type="match status" value="1"/>
</dbReference>
<accession>Q735A3</accession>
<sequence length="210" mass="25219">MDLGILKEKRLCGLNYYNFKHYLGAKYRRILELSNFTRLRTQNIIKDAFMELLKEKTFSSITINHICEKAMIHRSTFYRHYEDKYELFSDASNSIAISLFEQTKQGMDLERTLFEEIIEYIDVNRTLFFNITSKNNSLELYEKLIQYGSKDLYETSMKYNDPLSKRIQNSEYPMVLCDFYCSGFFEIIKKWIGNEYPFSKEELIRISKNF</sequence>
<dbReference type="KEGG" id="bca:BCE_3249"/>
<dbReference type="SUPFAM" id="SSF46689">
    <property type="entry name" value="Homeodomain-like"/>
    <property type="match status" value="1"/>
</dbReference>
<evidence type="ECO:0000256" key="2">
    <source>
        <dbReference type="ARBA" id="ARBA00023125"/>
    </source>
</evidence>
<dbReference type="EMBL" id="AE017194">
    <property type="protein sequence ID" value="AAS42159.1"/>
    <property type="molecule type" value="Genomic_DNA"/>
</dbReference>
<evidence type="ECO:0000313" key="5">
    <source>
        <dbReference type="EMBL" id="AAS42159.1"/>
    </source>
</evidence>
<name>Q735A3_BACC1</name>
<keyword evidence="1" id="KW-0678">Repressor</keyword>